<name>Q6ZL28_ORYSJ</name>
<sequence>MAMANRPSGWGYSKVMEAGAPVHQITNQSGGFGPCRPSSSSWIAMCVPLAPSTLSTSWYLVPLVLGIDW</sequence>
<organism evidence="1 3">
    <name type="scientific">Oryza sativa subsp. japonica</name>
    <name type="common">Rice</name>
    <dbReference type="NCBI Taxonomy" id="39947"/>
    <lineage>
        <taxon>Eukaryota</taxon>
        <taxon>Viridiplantae</taxon>
        <taxon>Streptophyta</taxon>
        <taxon>Embryophyta</taxon>
        <taxon>Tracheophyta</taxon>
        <taxon>Spermatophyta</taxon>
        <taxon>Magnoliopsida</taxon>
        <taxon>Liliopsida</taxon>
        <taxon>Poales</taxon>
        <taxon>Poaceae</taxon>
        <taxon>BOP clade</taxon>
        <taxon>Oryzoideae</taxon>
        <taxon>Oryzeae</taxon>
        <taxon>Oryzinae</taxon>
        <taxon>Oryza</taxon>
        <taxon>Oryza sativa</taxon>
    </lineage>
</organism>
<reference evidence="2" key="2">
    <citation type="submission" date="2002-11" db="EMBL/GenBank/DDBJ databases">
        <title>Oryza sativa nipponbare(GA3) genomic DNA, chromosome 7, BAC clone:OJ1121_A05.</title>
        <authorList>
            <person name="Sasaki T."/>
            <person name="Matsumoto T."/>
            <person name="Katayose Y."/>
        </authorList>
    </citation>
    <scope>NUCLEOTIDE SEQUENCE</scope>
</reference>
<evidence type="ECO:0000313" key="1">
    <source>
        <dbReference type="EMBL" id="BAC83143.1"/>
    </source>
</evidence>
<accession>Q6ZL28</accession>
<reference evidence="3" key="3">
    <citation type="journal article" date="2005" name="Nature">
        <title>The map-based sequence of the rice genome.</title>
        <authorList>
            <consortium name="International rice genome sequencing project (IRGSP)"/>
            <person name="Matsumoto T."/>
            <person name="Wu J."/>
            <person name="Kanamori H."/>
            <person name="Katayose Y."/>
            <person name="Fujisawa M."/>
            <person name="Namiki N."/>
            <person name="Mizuno H."/>
            <person name="Yamamoto K."/>
            <person name="Antonio B.A."/>
            <person name="Baba T."/>
            <person name="Sakata K."/>
            <person name="Nagamura Y."/>
            <person name="Aoki H."/>
            <person name="Arikawa K."/>
            <person name="Arita K."/>
            <person name="Bito T."/>
            <person name="Chiden Y."/>
            <person name="Fujitsuka N."/>
            <person name="Fukunaka R."/>
            <person name="Hamada M."/>
            <person name="Harada C."/>
            <person name="Hayashi A."/>
            <person name="Hijishita S."/>
            <person name="Honda M."/>
            <person name="Hosokawa S."/>
            <person name="Ichikawa Y."/>
            <person name="Idonuma A."/>
            <person name="Iijima M."/>
            <person name="Ikeda M."/>
            <person name="Ikeno M."/>
            <person name="Ito K."/>
            <person name="Ito S."/>
            <person name="Ito T."/>
            <person name="Ito Y."/>
            <person name="Ito Y."/>
            <person name="Iwabuchi A."/>
            <person name="Kamiya K."/>
            <person name="Karasawa W."/>
            <person name="Kurita K."/>
            <person name="Katagiri S."/>
            <person name="Kikuta A."/>
            <person name="Kobayashi H."/>
            <person name="Kobayashi N."/>
            <person name="Machita K."/>
            <person name="Maehara T."/>
            <person name="Masukawa M."/>
            <person name="Mizubayashi T."/>
            <person name="Mukai Y."/>
            <person name="Nagasaki H."/>
            <person name="Nagata Y."/>
            <person name="Naito S."/>
            <person name="Nakashima M."/>
            <person name="Nakama Y."/>
            <person name="Nakamichi Y."/>
            <person name="Nakamura M."/>
            <person name="Meguro A."/>
            <person name="Negishi M."/>
            <person name="Ohta I."/>
            <person name="Ohta T."/>
            <person name="Okamoto M."/>
            <person name="Ono N."/>
            <person name="Saji S."/>
            <person name="Sakaguchi M."/>
            <person name="Sakai K."/>
            <person name="Shibata M."/>
            <person name="Shimokawa T."/>
            <person name="Song J."/>
            <person name="Takazaki Y."/>
            <person name="Terasawa K."/>
            <person name="Tsugane M."/>
            <person name="Tsuji K."/>
            <person name="Ueda S."/>
            <person name="Waki K."/>
            <person name="Yamagata H."/>
            <person name="Yamamoto M."/>
            <person name="Yamamoto S."/>
            <person name="Yamane H."/>
            <person name="Yoshiki S."/>
            <person name="Yoshihara R."/>
            <person name="Yukawa K."/>
            <person name="Zhong H."/>
            <person name="Yano M."/>
            <person name="Yuan Q."/>
            <person name="Ouyang S."/>
            <person name="Liu J."/>
            <person name="Jones K.M."/>
            <person name="Gansberger K."/>
            <person name="Moffat K."/>
            <person name="Hill J."/>
            <person name="Bera J."/>
            <person name="Fadrosh D."/>
            <person name="Jin S."/>
            <person name="Johri S."/>
            <person name="Kim M."/>
            <person name="Overton L."/>
            <person name="Reardon M."/>
            <person name="Tsitrin T."/>
            <person name="Vuong H."/>
            <person name="Weaver B."/>
            <person name="Ciecko A."/>
            <person name="Tallon L."/>
            <person name="Jackson J."/>
            <person name="Pai G."/>
            <person name="Aken S.V."/>
            <person name="Utterback T."/>
            <person name="Reidmuller S."/>
            <person name="Feldblyum T."/>
            <person name="Hsiao J."/>
            <person name="Zismann V."/>
            <person name="Iobst S."/>
            <person name="de Vazeille A.R."/>
            <person name="Buell C.R."/>
            <person name="Ying K."/>
            <person name="Li Y."/>
            <person name="Lu T."/>
            <person name="Huang Y."/>
            <person name="Zhao Q."/>
            <person name="Feng Q."/>
            <person name="Zhang L."/>
            <person name="Zhu J."/>
            <person name="Weng Q."/>
            <person name="Mu J."/>
            <person name="Lu Y."/>
            <person name="Fan D."/>
            <person name="Liu Y."/>
            <person name="Guan J."/>
            <person name="Zhang Y."/>
            <person name="Yu S."/>
            <person name="Liu X."/>
            <person name="Zhang Y."/>
            <person name="Hong G."/>
            <person name="Han B."/>
            <person name="Choisne N."/>
            <person name="Demange N."/>
            <person name="Orjeda G."/>
            <person name="Samain S."/>
            <person name="Cattolico L."/>
            <person name="Pelletier E."/>
            <person name="Couloux A."/>
            <person name="Segurens B."/>
            <person name="Wincker P."/>
            <person name="D'Hont A."/>
            <person name="Scarpelli C."/>
            <person name="Weissenbach J."/>
            <person name="Salanoubat M."/>
            <person name="Quetier F."/>
            <person name="Yu Y."/>
            <person name="Kim H.R."/>
            <person name="Rambo T."/>
            <person name="Currie J."/>
            <person name="Collura K."/>
            <person name="Luo M."/>
            <person name="Yang T."/>
            <person name="Ammiraju J.S.S."/>
            <person name="Engler F."/>
            <person name="Soderlund C."/>
            <person name="Wing R.A."/>
            <person name="Palmer L.E."/>
            <person name="de la Bastide M."/>
            <person name="Spiegel L."/>
            <person name="Nascimento L."/>
            <person name="Zutavern T."/>
            <person name="O'Shaughnessy A."/>
            <person name="Dike S."/>
            <person name="Dedhia N."/>
            <person name="Preston R."/>
            <person name="Balija V."/>
            <person name="McCombie W.R."/>
            <person name="Chow T."/>
            <person name="Chen H."/>
            <person name="Chung M."/>
            <person name="Chen C."/>
            <person name="Shaw J."/>
            <person name="Wu H."/>
            <person name="Hsiao K."/>
            <person name="Chao Y."/>
            <person name="Chu M."/>
            <person name="Cheng C."/>
            <person name="Hour A."/>
            <person name="Lee P."/>
            <person name="Lin S."/>
            <person name="Lin Y."/>
            <person name="Liou J."/>
            <person name="Liu S."/>
            <person name="Hsing Y."/>
            <person name="Raghuvanshi S."/>
            <person name="Mohanty A."/>
            <person name="Bharti A.K."/>
            <person name="Gaur A."/>
            <person name="Gupta V."/>
            <person name="Kumar D."/>
            <person name="Ravi V."/>
            <person name="Vij S."/>
            <person name="Kapur A."/>
            <person name="Khurana P."/>
            <person name="Khurana P."/>
            <person name="Khurana J.P."/>
            <person name="Tyagi A.K."/>
            <person name="Gaikwad K."/>
            <person name="Singh A."/>
            <person name="Dalal V."/>
            <person name="Srivastava S."/>
            <person name="Dixit A."/>
            <person name="Pal A.K."/>
            <person name="Ghazi I.A."/>
            <person name="Yadav M."/>
            <person name="Pandit A."/>
            <person name="Bhargava A."/>
            <person name="Sureshbabu K."/>
            <person name="Batra K."/>
            <person name="Sharma T.R."/>
            <person name="Mohapatra T."/>
            <person name="Singh N.K."/>
            <person name="Messing J."/>
            <person name="Nelson A.B."/>
            <person name="Fuks G."/>
            <person name="Kavchok S."/>
            <person name="Keizer G."/>
            <person name="Linton E."/>
            <person name="Llaca V."/>
            <person name="Song R."/>
            <person name="Tanyolac B."/>
            <person name="Young S."/>
            <person name="Ho-Il K."/>
            <person name="Hahn J.H."/>
            <person name="Sangsakoo G."/>
            <person name="Vanavichit A."/>
            <person name="de Mattos Luiz.A.T."/>
            <person name="Zimmer P.D."/>
            <person name="Malone G."/>
            <person name="Dellagostin O."/>
            <person name="de Oliveira A.C."/>
            <person name="Bevan M."/>
            <person name="Bancroft I."/>
            <person name="Minx P."/>
            <person name="Cordum H."/>
            <person name="Wilson R."/>
            <person name="Cheng Z."/>
            <person name="Jin W."/>
            <person name="Jiang J."/>
            <person name="Leong S.A."/>
            <person name="Iwama H."/>
            <person name="Gojobori T."/>
            <person name="Itoh T."/>
            <person name="Niimura Y."/>
            <person name="Fujii Y."/>
            <person name="Habara T."/>
            <person name="Sakai H."/>
            <person name="Sato Y."/>
            <person name="Wilson G."/>
            <person name="Kumar K."/>
            <person name="McCouch S."/>
            <person name="Juretic N."/>
            <person name="Hoen D."/>
            <person name="Wright S."/>
            <person name="Bruskiewich R."/>
            <person name="Bureau T."/>
            <person name="Miyao A."/>
            <person name="Hirochika H."/>
            <person name="Nishikawa T."/>
            <person name="Kadowaki K."/>
            <person name="Sugiura M."/>
            <person name="Burr B."/>
            <person name="Sasaki T."/>
        </authorList>
    </citation>
    <scope>NUCLEOTIDE SEQUENCE [LARGE SCALE GENOMIC DNA]</scope>
    <source>
        <strain evidence="3">cv. Nipponbare</strain>
    </source>
</reference>
<proteinExistence type="predicted"/>
<protein>
    <submittedName>
        <fullName evidence="1">Uncharacterized protein</fullName>
    </submittedName>
</protein>
<dbReference type="Proteomes" id="UP000000763">
    <property type="component" value="Chromosome 7"/>
</dbReference>
<reference evidence="3" key="4">
    <citation type="journal article" date="2008" name="Nucleic Acids Res.">
        <title>The rice annotation project database (RAP-DB): 2008 update.</title>
        <authorList>
            <consortium name="The rice annotation project (RAP)"/>
        </authorList>
    </citation>
    <scope>GENOME REANNOTATION</scope>
    <source>
        <strain evidence="3">cv. Nipponbare</strain>
    </source>
</reference>
<evidence type="ECO:0000313" key="2">
    <source>
        <dbReference type="EMBL" id="BAD31872.1"/>
    </source>
</evidence>
<dbReference type="AlphaFoldDB" id="Q6ZL28"/>
<dbReference type="EMBL" id="AP003845">
    <property type="protein sequence ID" value="BAC83143.1"/>
    <property type="molecule type" value="Genomic_DNA"/>
</dbReference>
<dbReference type="EMBL" id="AP005908">
    <property type="protein sequence ID" value="BAD31872.1"/>
    <property type="molecule type" value="Genomic_DNA"/>
</dbReference>
<evidence type="ECO:0000313" key="3">
    <source>
        <dbReference type="Proteomes" id="UP000000763"/>
    </source>
</evidence>
<gene>
    <name evidence="2" type="ORF">OJ1121_A05.30</name>
    <name evidence="1" type="ORF">OJ1699_E05.6</name>
</gene>
<reference evidence="1" key="1">
    <citation type="submission" date="2001-07" db="EMBL/GenBank/DDBJ databases">
        <title>Oryza sativa nipponbare(GA3) genomic DNA, chromosome 7, BAC clone:OJ1699_E05.</title>
        <authorList>
            <person name="Sasaki T."/>
            <person name="Matsumoto T."/>
            <person name="Yamamoto K."/>
        </authorList>
    </citation>
    <scope>NUCLEOTIDE SEQUENCE</scope>
</reference>